<organism evidence="1">
    <name type="scientific">uncultured Truepera sp</name>
    <dbReference type="NCBI Taxonomy" id="543023"/>
    <lineage>
        <taxon>Bacteria</taxon>
        <taxon>Thermotogati</taxon>
        <taxon>Deinococcota</taxon>
        <taxon>Deinococci</taxon>
        <taxon>Trueperales</taxon>
        <taxon>Trueperaceae</taxon>
        <taxon>Truepera</taxon>
        <taxon>environmental samples</taxon>
    </lineage>
</organism>
<protein>
    <submittedName>
        <fullName evidence="1">Uncharacterized protein</fullName>
    </submittedName>
</protein>
<name>A0A6J4VR52_9DEIN</name>
<accession>A0A6J4VR52</accession>
<reference evidence="1" key="1">
    <citation type="submission" date="2020-02" db="EMBL/GenBank/DDBJ databases">
        <authorList>
            <person name="Meier V. D."/>
        </authorList>
    </citation>
    <scope>NUCLEOTIDE SEQUENCE</scope>
    <source>
        <strain evidence="1">AVDCRST_MAG86</strain>
    </source>
</reference>
<proteinExistence type="predicted"/>
<dbReference type="AlphaFoldDB" id="A0A6J4VR52"/>
<gene>
    <name evidence="1" type="ORF">AVDCRST_MAG86-2722</name>
</gene>
<sequence length="57" mass="6230">MLLNPYFSKFSCAMSEARADAFATVITMEAGWLQINELAHGVTVSLRLKRQAGTGEP</sequence>
<evidence type="ECO:0000313" key="1">
    <source>
        <dbReference type="EMBL" id="CAA9580814.1"/>
    </source>
</evidence>
<dbReference type="EMBL" id="CADCWP010000249">
    <property type="protein sequence ID" value="CAA9580814.1"/>
    <property type="molecule type" value="Genomic_DNA"/>
</dbReference>